<dbReference type="Gene3D" id="3.40.50.720">
    <property type="entry name" value="NAD(P)-binding Rossmann-like Domain"/>
    <property type="match status" value="1"/>
</dbReference>
<gene>
    <name evidence="5" type="ORF">FALBO_11301</name>
</gene>
<comment type="caution">
    <text evidence="5">The sequence shown here is derived from an EMBL/GenBank/DDBJ whole genome shotgun (WGS) entry which is preliminary data.</text>
</comment>
<proteinExistence type="inferred from homology"/>
<name>A0A8H4P7A7_9HYPO</name>
<dbReference type="GO" id="GO:0016491">
    <property type="term" value="F:oxidoreductase activity"/>
    <property type="evidence" value="ECO:0007669"/>
    <property type="project" value="UniProtKB-KW"/>
</dbReference>
<dbReference type="AlphaFoldDB" id="A0A8H4P7A7"/>
<sequence>MKVAIVGTGAVARYLVDELLSRNHDVVALSRSRKGWLEDLGIKQHQVQYTVAEMTPALEGCDAVICTVSSSAPELVPIHESPLEACKSIPTCTRFIPSIWVGNFEDVPDQPYYGADRIQKIHDMLADQQTLEWTLLSVGWLIDYVIPTSQRYLPDDEGFWVQDTRSKTFKLYGSGTQTISFTTARDAGSAVVRLLETSTKWEPFTYISGEQLRWIDLWRIIKEYDNEYQLVTKSLTESIQQLIESKDAMRTTVAIFDVMGHSEALSYPQEKVDGHREKYFQGIKFRGVRELVEDAVANPGVVV</sequence>
<dbReference type="Pfam" id="PF13460">
    <property type="entry name" value="NAD_binding_10"/>
    <property type="match status" value="1"/>
</dbReference>
<dbReference type="Proteomes" id="UP000554235">
    <property type="component" value="Unassembled WGS sequence"/>
</dbReference>
<reference evidence="5 6" key="1">
    <citation type="submission" date="2020-01" db="EMBL/GenBank/DDBJ databases">
        <title>Identification and distribution of gene clusters putatively required for synthesis of sphingolipid metabolism inhibitors in phylogenetically diverse species of the filamentous fungus Fusarium.</title>
        <authorList>
            <person name="Kim H.-S."/>
            <person name="Busman M."/>
            <person name="Brown D.W."/>
            <person name="Divon H."/>
            <person name="Uhlig S."/>
            <person name="Proctor R.H."/>
        </authorList>
    </citation>
    <scope>NUCLEOTIDE SEQUENCE [LARGE SCALE GENOMIC DNA]</scope>
    <source>
        <strain evidence="5 6">NRRL 20459</strain>
    </source>
</reference>
<dbReference type="InterPro" id="IPR036291">
    <property type="entry name" value="NAD(P)-bd_dom_sf"/>
</dbReference>
<dbReference type="PANTHER" id="PTHR47706:SF4">
    <property type="entry name" value="NMRA-LIKE DOMAIN-CONTAINING PROTEIN"/>
    <property type="match status" value="1"/>
</dbReference>
<evidence type="ECO:0000256" key="2">
    <source>
        <dbReference type="ARBA" id="ARBA00022857"/>
    </source>
</evidence>
<organism evidence="5 6">
    <name type="scientific">Fusarium albosuccineum</name>
    <dbReference type="NCBI Taxonomy" id="1237068"/>
    <lineage>
        <taxon>Eukaryota</taxon>
        <taxon>Fungi</taxon>
        <taxon>Dikarya</taxon>
        <taxon>Ascomycota</taxon>
        <taxon>Pezizomycotina</taxon>
        <taxon>Sordariomycetes</taxon>
        <taxon>Hypocreomycetidae</taxon>
        <taxon>Hypocreales</taxon>
        <taxon>Nectriaceae</taxon>
        <taxon>Fusarium</taxon>
        <taxon>Fusarium decemcellulare species complex</taxon>
    </lineage>
</organism>
<accession>A0A8H4P7A7</accession>
<keyword evidence="2" id="KW-0521">NADP</keyword>
<dbReference type="InterPro" id="IPR016040">
    <property type="entry name" value="NAD(P)-bd_dom"/>
</dbReference>
<keyword evidence="3" id="KW-0560">Oxidoreductase</keyword>
<dbReference type="OrthoDB" id="419598at2759"/>
<dbReference type="SUPFAM" id="SSF51735">
    <property type="entry name" value="NAD(P)-binding Rossmann-fold domains"/>
    <property type="match status" value="1"/>
</dbReference>
<dbReference type="EMBL" id="JAADYS010001632">
    <property type="protein sequence ID" value="KAF4461895.1"/>
    <property type="molecule type" value="Genomic_DNA"/>
</dbReference>
<evidence type="ECO:0000256" key="1">
    <source>
        <dbReference type="ARBA" id="ARBA00005725"/>
    </source>
</evidence>
<evidence type="ECO:0000259" key="4">
    <source>
        <dbReference type="Pfam" id="PF13460"/>
    </source>
</evidence>
<evidence type="ECO:0000313" key="5">
    <source>
        <dbReference type="EMBL" id="KAF4461895.1"/>
    </source>
</evidence>
<protein>
    <submittedName>
        <fullName evidence="5">F420-dependent NADP reductase</fullName>
    </submittedName>
</protein>
<evidence type="ECO:0000313" key="6">
    <source>
        <dbReference type="Proteomes" id="UP000554235"/>
    </source>
</evidence>
<comment type="similarity">
    <text evidence="1">Belongs to the NmrA-type oxidoreductase family. Isoflavone reductase subfamily.</text>
</comment>
<feature type="domain" description="NAD(P)-binding" evidence="4">
    <location>
        <begin position="7"/>
        <end position="153"/>
    </location>
</feature>
<keyword evidence="6" id="KW-1185">Reference proteome</keyword>
<dbReference type="PANTHER" id="PTHR47706">
    <property type="entry name" value="NMRA-LIKE FAMILY PROTEIN"/>
    <property type="match status" value="1"/>
</dbReference>
<evidence type="ECO:0000256" key="3">
    <source>
        <dbReference type="ARBA" id="ARBA00023002"/>
    </source>
</evidence>
<dbReference type="InterPro" id="IPR051609">
    <property type="entry name" value="NmrA/Isoflavone_reductase-like"/>
</dbReference>